<feature type="transmembrane region" description="Helical" evidence="8">
    <location>
        <begin position="242"/>
        <end position="263"/>
    </location>
</feature>
<dbReference type="InterPro" id="IPR000620">
    <property type="entry name" value="EamA_dom"/>
</dbReference>
<feature type="transmembrane region" description="Helical" evidence="8">
    <location>
        <begin position="269"/>
        <end position="289"/>
    </location>
</feature>
<gene>
    <name evidence="10" type="primary">rarD</name>
    <name evidence="10" type="ORF">HHL27_02730</name>
</gene>
<evidence type="ECO:0000256" key="7">
    <source>
        <dbReference type="ARBA" id="ARBA00023136"/>
    </source>
</evidence>
<dbReference type="Gene3D" id="1.10.3730.20">
    <property type="match status" value="1"/>
</dbReference>
<feature type="transmembrane region" description="Helical" evidence="8">
    <location>
        <begin position="212"/>
        <end position="235"/>
    </location>
</feature>
<feature type="transmembrane region" description="Helical" evidence="8">
    <location>
        <begin position="152"/>
        <end position="168"/>
    </location>
</feature>
<dbReference type="EMBL" id="JABBGM010000001">
    <property type="protein sequence ID" value="NML92585.1"/>
    <property type="molecule type" value="Genomic_DNA"/>
</dbReference>
<evidence type="ECO:0000256" key="6">
    <source>
        <dbReference type="ARBA" id="ARBA00022989"/>
    </source>
</evidence>
<dbReference type="InterPro" id="IPR004626">
    <property type="entry name" value="RarD"/>
</dbReference>
<dbReference type="AlphaFoldDB" id="A0A7Y0G869"/>
<organism evidence="10 11">
    <name type="scientific">Novosphingobium olei</name>
    <dbReference type="NCBI Taxonomy" id="2728851"/>
    <lineage>
        <taxon>Bacteria</taxon>
        <taxon>Pseudomonadati</taxon>
        <taxon>Pseudomonadota</taxon>
        <taxon>Alphaproteobacteria</taxon>
        <taxon>Sphingomonadales</taxon>
        <taxon>Sphingomonadaceae</taxon>
        <taxon>Novosphingobium</taxon>
    </lineage>
</organism>
<evidence type="ECO:0000256" key="1">
    <source>
        <dbReference type="ARBA" id="ARBA00004651"/>
    </source>
</evidence>
<accession>A0A7Y0G869</accession>
<comment type="caution">
    <text evidence="10">The sequence shown here is derived from an EMBL/GenBank/DDBJ whole genome shotgun (WGS) entry which is preliminary data.</text>
</comment>
<feature type="transmembrane region" description="Helical" evidence="8">
    <location>
        <begin position="40"/>
        <end position="61"/>
    </location>
</feature>
<evidence type="ECO:0000256" key="5">
    <source>
        <dbReference type="ARBA" id="ARBA00022692"/>
    </source>
</evidence>
<feature type="transmembrane region" description="Helical" evidence="8">
    <location>
        <begin position="105"/>
        <end position="122"/>
    </location>
</feature>
<evidence type="ECO:0000259" key="9">
    <source>
        <dbReference type="Pfam" id="PF00892"/>
    </source>
</evidence>
<dbReference type="SUPFAM" id="SSF103481">
    <property type="entry name" value="Multidrug resistance efflux transporter EmrE"/>
    <property type="match status" value="2"/>
</dbReference>
<feature type="domain" description="EamA" evidence="9">
    <location>
        <begin position="10"/>
        <end position="145"/>
    </location>
</feature>
<evidence type="ECO:0000256" key="8">
    <source>
        <dbReference type="SAM" id="Phobius"/>
    </source>
</evidence>
<feature type="transmembrane region" description="Helical" evidence="8">
    <location>
        <begin position="73"/>
        <end position="93"/>
    </location>
</feature>
<evidence type="ECO:0000256" key="3">
    <source>
        <dbReference type="ARBA" id="ARBA00022448"/>
    </source>
</evidence>
<feature type="transmembrane region" description="Helical" evidence="8">
    <location>
        <begin position="180"/>
        <end position="200"/>
    </location>
</feature>
<feature type="transmembrane region" description="Helical" evidence="8">
    <location>
        <begin position="7"/>
        <end position="28"/>
    </location>
</feature>
<dbReference type="PANTHER" id="PTHR22911:SF137">
    <property type="entry name" value="SOLUTE CARRIER FAMILY 35 MEMBER G2-RELATED"/>
    <property type="match status" value="1"/>
</dbReference>
<keyword evidence="7 8" id="KW-0472">Membrane</keyword>
<keyword evidence="3" id="KW-0813">Transport</keyword>
<proteinExistence type="inferred from homology"/>
<keyword evidence="6 8" id="KW-1133">Transmembrane helix</keyword>
<name>A0A7Y0G869_9SPHN</name>
<dbReference type="PANTHER" id="PTHR22911">
    <property type="entry name" value="ACYL-MALONYL CONDENSING ENZYME-RELATED"/>
    <property type="match status" value="1"/>
</dbReference>
<comment type="subcellular location">
    <subcellularLocation>
        <location evidence="1">Cell membrane</location>
        <topology evidence="1">Multi-pass membrane protein</topology>
    </subcellularLocation>
</comment>
<keyword evidence="4" id="KW-1003">Cell membrane</keyword>
<dbReference type="Pfam" id="PF00892">
    <property type="entry name" value="EamA"/>
    <property type="match status" value="1"/>
</dbReference>
<dbReference type="NCBIfam" id="TIGR00688">
    <property type="entry name" value="rarD"/>
    <property type="match status" value="1"/>
</dbReference>
<dbReference type="InterPro" id="IPR037185">
    <property type="entry name" value="EmrE-like"/>
</dbReference>
<reference evidence="10 11" key="1">
    <citation type="submission" date="2020-04" db="EMBL/GenBank/DDBJ databases">
        <title>Novosphingobium sp. TW-4 isolated from soil.</title>
        <authorList>
            <person name="Dahal R.H."/>
            <person name="Chaudhary D.K."/>
        </authorList>
    </citation>
    <scope>NUCLEOTIDE SEQUENCE [LARGE SCALE GENOMIC DNA]</scope>
    <source>
        <strain evidence="10 11">TW-4</strain>
    </source>
</reference>
<keyword evidence="5 8" id="KW-0812">Transmembrane</keyword>
<evidence type="ECO:0000256" key="4">
    <source>
        <dbReference type="ARBA" id="ARBA00022475"/>
    </source>
</evidence>
<dbReference type="GO" id="GO:0005886">
    <property type="term" value="C:plasma membrane"/>
    <property type="evidence" value="ECO:0007669"/>
    <property type="project" value="UniProtKB-SubCell"/>
</dbReference>
<keyword evidence="11" id="KW-1185">Reference proteome</keyword>
<dbReference type="RefSeq" id="WP_169491817.1">
    <property type="nucleotide sequence ID" value="NZ_JABBGM010000001.1"/>
</dbReference>
<feature type="transmembrane region" description="Helical" evidence="8">
    <location>
        <begin position="129"/>
        <end position="146"/>
    </location>
</feature>
<sequence length="304" mass="32375">MTSSKLVGPGLGAAILAYLIWGFLPLYFHALVHVPALELVAFRICLTLPFCLIVIAWRGFGAELRAALRNRAVLIRLCASAALIATNWLIFVMAVANGHVLASSLGYYINPLLNVLIGTIFLGEKLNRTQWTAVAVAAAGIALLLWGALDMLGIAMVLAVSFALYGLIRKITPVASVPGLTIETMVLFIPATCAVIWFALQPAGSSLTHGAGTAGLLALSGIVTGVPLLLFAFAAQKLDLSVLGFVQFLAPTISFLLGTVVFGEPLDTVRLSCFVLIWTAIALFSADMLRRRRIESRSRSEAPA</sequence>
<evidence type="ECO:0000313" key="10">
    <source>
        <dbReference type="EMBL" id="NML92585.1"/>
    </source>
</evidence>
<protein>
    <submittedName>
        <fullName evidence="10">EamA family transporter RarD</fullName>
    </submittedName>
</protein>
<dbReference type="Proteomes" id="UP000583556">
    <property type="component" value="Unassembled WGS sequence"/>
</dbReference>
<comment type="similarity">
    <text evidence="2">Belongs to the EamA transporter family.</text>
</comment>
<evidence type="ECO:0000256" key="2">
    <source>
        <dbReference type="ARBA" id="ARBA00007362"/>
    </source>
</evidence>
<evidence type="ECO:0000313" key="11">
    <source>
        <dbReference type="Proteomes" id="UP000583556"/>
    </source>
</evidence>